<dbReference type="OrthoDB" id="1673646at2"/>
<reference evidence="2 3" key="1">
    <citation type="submission" date="2019-08" db="EMBL/GenBank/DDBJ databases">
        <title>Bacillus genomes from the desert of Cuatro Cienegas, Coahuila.</title>
        <authorList>
            <person name="Olmedo-Alvarez G."/>
        </authorList>
    </citation>
    <scope>NUCLEOTIDE SEQUENCE [LARGE SCALE GENOMIC DNA]</scope>
    <source>
        <strain evidence="2 3">CH98b_3T</strain>
    </source>
</reference>
<name>A0A5D4T2A2_9BACI</name>
<proteinExistence type="predicted"/>
<comment type="caution">
    <text evidence="2">The sequence shown here is derived from an EMBL/GenBank/DDBJ whole genome shotgun (WGS) entry which is preliminary data.</text>
</comment>
<dbReference type="Proteomes" id="UP000324517">
    <property type="component" value="Unassembled WGS sequence"/>
</dbReference>
<dbReference type="InterPro" id="IPR035919">
    <property type="entry name" value="EAL_sf"/>
</dbReference>
<dbReference type="PANTHER" id="PTHR33121:SF82">
    <property type="entry name" value="SIGNAL TRANSDUCTION PROTEIN CONTAINING A EAL DOMAIN"/>
    <property type="match status" value="1"/>
</dbReference>
<accession>A0A5D4T2A2</accession>
<feature type="domain" description="EAL" evidence="1">
    <location>
        <begin position="1"/>
        <end position="250"/>
    </location>
</feature>
<dbReference type="AlphaFoldDB" id="A0A5D4T2A2"/>
<dbReference type="InterPro" id="IPR029151">
    <property type="entry name" value="Sensor-like_sf"/>
</dbReference>
<dbReference type="SUPFAM" id="SSF141868">
    <property type="entry name" value="EAL domain-like"/>
    <property type="match status" value="1"/>
</dbReference>
<sequence>MDPLDIMTNIEKVTPYYQAIFSAASQEVIGYEVLGRFQMENGDVKSLGAFFRDKTVPGEYQLEVDKVIINKALTYYTEQDCTSKLFFNQNAELLLEDQGESLLELFLSYVPKGLKLENIVIEVDEHSSMEGEEFLQHLFNYYRTYGIQLSVANIGDAGANMDRIGRLNPNILKVNLEILRQSYEVAAHQDILYSLSILSRKIGAALMYENMEASFQLQYAWRNGGRYYQGYYLHKPEPNFIDIYHAKNVLVEKFQQFIRYEKRKLQAIHQFTGMLQTRLQPLILKGHNLEDYDEWLNSIADELTNISFRMYVCDENGFQLSSNLTKDNGKWKPDKSYKGKNWSWRPYFLEHVMKMTIEKKGILSDLYSDIESGESVRTYSCLINQNRFLYVDISYEYLYENQDLL</sequence>
<organism evidence="2 3">
    <name type="scientific">Sutcliffiella horikoshii</name>
    <dbReference type="NCBI Taxonomy" id="79883"/>
    <lineage>
        <taxon>Bacteria</taxon>
        <taxon>Bacillati</taxon>
        <taxon>Bacillota</taxon>
        <taxon>Bacilli</taxon>
        <taxon>Bacillales</taxon>
        <taxon>Bacillaceae</taxon>
        <taxon>Sutcliffiella</taxon>
    </lineage>
</organism>
<dbReference type="Pfam" id="PF00563">
    <property type="entry name" value="EAL"/>
    <property type="match status" value="1"/>
</dbReference>
<dbReference type="Pfam" id="PF10388">
    <property type="entry name" value="YkuI_C"/>
    <property type="match status" value="1"/>
</dbReference>
<dbReference type="Gene3D" id="3.20.20.450">
    <property type="entry name" value="EAL domain"/>
    <property type="match status" value="1"/>
</dbReference>
<dbReference type="GO" id="GO:0071111">
    <property type="term" value="F:cyclic-guanylate-specific phosphodiesterase activity"/>
    <property type="evidence" value="ECO:0007669"/>
    <property type="project" value="InterPro"/>
</dbReference>
<dbReference type="Gene3D" id="3.30.450.20">
    <property type="entry name" value="PAS domain"/>
    <property type="match status" value="1"/>
</dbReference>
<dbReference type="RefSeq" id="WP_010192705.1">
    <property type="nucleotide sequence ID" value="NZ_JBNILM010000010.1"/>
</dbReference>
<dbReference type="PROSITE" id="PS50883">
    <property type="entry name" value="EAL"/>
    <property type="match status" value="1"/>
</dbReference>
<dbReference type="EMBL" id="VTET01000010">
    <property type="protein sequence ID" value="TYS68572.1"/>
    <property type="molecule type" value="Genomic_DNA"/>
</dbReference>
<protein>
    <submittedName>
        <fullName evidence="2">EAL domain-containing protein</fullName>
    </submittedName>
</protein>
<dbReference type="InterPro" id="IPR050706">
    <property type="entry name" value="Cyclic-di-GMP_PDE-like"/>
</dbReference>
<evidence type="ECO:0000313" key="2">
    <source>
        <dbReference type="EMBL" id="TYS68572.1"/>
    </source>
</evidence>
<dbReference type="CDD" id="cd01948">
    <property type="entry name" value="EAL"/>
    <property type="match status" value="1"/>
</dbReference>
<dbReference type="InterPro" id="IPR001633">
    <property type="entry name" value="EAL_dom"/>
</dbReference>
<dbReference type="Gene3D" id="1.20.5.170">
    <property type="match status" value="1"/>
</dbReference>
<dbReference type="SUPFAM" id="SSF103190">
    <property type="entry name" value="Sensory domain-like"/>
    <property type="match status" value="1"/>
</dbReference>
<dbReference type="PANTHER" id="PTHR33121">
    <property type="entry name" value="CYCLIC DI-GMP PHOSPHODIESTERASE PDEF"/>
    <property type="match status" value="1"/>
</dbReference>
<evidence type="ECO:0000259" key="1">
    <source>
        <dbReference type="PROSITE" id="PS50883"/>
    </source>
</evidence>
<evidence type="ECO:0000313" key="3">
    <source>
        <dbReference type="Proteomes" id="UP000324517"/>
    </source>
</evidence>
<gene>
    <name evidence="2" type="ORF">FZC75_17935</name>
</gene>
<dbReference type="SMART" id="SM00052">
    <property type="entry name" value="EAL"/>
    <property type="match status" value="1"/>
</dbReference>
<dbReference type="InterPro" id="IPR018842">
    <property type="entry name" value="YkuI_C"/>
</dbReference>